<evidence type="ECO:0000256" key="1">
    <source>
        <dbReference type="ARBA" id="ARBA00005350"/>
    </source>
</evidence>
<dbReference type="EMBL" id="MNPL01027374">
    <property type="protein sequence ID" value="OQR67785.1"/>
    <property type="molecule type" value="Genomic_DNA"/>
</dbReference>
<dbReference type="Pfam" id="PF03803">
    <property type="entry name" value="Scramblase"/>
    <property type="match status" value="1"/>
</dbReference>
<comment type="function">
    <text evidence="2">May mediate accelerated ATP-independent bidirectional transbilayer migration of phospholipids upon binding calcium ions that results in a loss of phospholipid asymmetry in the plasma membrane.</text>
</comment>
<evidence type="ECO:0000256" key="2">
    <source>
        <dbReference type="RuleBase" id="RU363116"/>
    </source>
</evidence>
<keyword evidence="2" id="KW-0564">Palmitate</keyword>
<proteinExistence type="inferred from homology"/>
<dbReference type="InParanoid" id="A0A1V9X2H7"/>
<feature type="compositionally biased region" description="Basic residues" evidence="3">
    <location>
        <begin position="209"/>
        <end position="219"/>
    </location>
</feature>
<reference evidence="4 5" key="1">
    <citation type="journal article" date="2017" name="Gigascience">
        <title>Draft genome of the honey bee ectoparasitic mite, Tropilaelaps mercedesae, is shaped by the parasitic life history.</title>
        <authorList>
            <person name="Dong X."/>
            <person name="Armstrong S.D."/>
            <person name="Xia D."/>
            <person name="Makepeace B.L."/>
            <person name="Darby A.C."/>
            <person name="Kadowaki T."/>
        </authorList>
    </citation>
    <scope>NUCLEOTIDE SEQUENCE [LARGE SCALE GENOMIC DNA]</scope>
    <source>
        <strain evidence="4">Wuxi-XJTLU</strain>
    </source>
</reference>
<evidence type="ECO:0000313" key="4">
    <source>
        <dbReference type="EMBL" id="OQR67785.1"/>
    </source>
</evidence>
<feature type="region of interest" description="Disordered" evidence="3">
    <location>
        <begin position="174"/>
        <end position="225"/>
    </location>
</feature>
<dbReference type="OrthoDB" id="444338at2759"/>
<gene>
    <name evidence="4" type="ORF">BIW11_13313</name>
</gene>
<protein>
    <recommendedName>
        <fullName evidence="2">Phospholipid scramblase</fullName>
    </recommendedName>
</protein>
<comment type="caution">
    <text evidence="4">The sequence shown here is derived from an EMBL/GenBank/DDBJ whole genome shotgun (WGS) entry which is preliminary data.</text>
</comment>
<dbReference type="PANTHER" id="PTHR23248">
    <property type="entry name" value="PHOSPHOLIPID SCRAMBLASE-RELATED"/>
    <property type="match status" value="1"/>
</dbReference>
<dbReference type="AlphaFoldDB" id="A0A1V9X2H7"/>
<comment type="cofactor">
    <cofactor evidence="2">
        <name>Ca(2+)</name>
        <dbReference type="ChEBI" id="CHEBI:29108"/>
    </cofactor>
</comment>
<evidence type="ECO:0000256" key="3">
    <source>
        <dbReference type="SAM" id="MobiDB-lite"/>
    </source>
</evidence>
<name>A0A1V9X2H7_9ACAR</name>
<accession>A0A1V9X2H7</accession>
<keyword evidence="2" id="KW-0449">Lipoprotein</keyword>
<dbReference type="Proteomes" id="UP000192247">
    <property type="component" value="Unassembled WGS sequence"/>
</dbReference>
<dbReference type="PANTHER" id="PTHR23248:SF9">
    <property type="entry name" value="PHOSPHOLIPID SCRAMBLASE"/>
    <property type="match status" value="1"/>
</dbReference>
<keyword evidence="5" id="KW-1185">Reference proteome</keyword>
<dbReference type="GO" id="GO:0005886">
    <property type="term" value="C:plasma membrane"/>
    <property type="evidence" value="ECO:0007669"/>
    <property type="project" value="TreeGrafter"/>
</dbReference>
<organism evidence="4 5">
    <name type="scientific">Tropilaelaps mercedesae</name>
    <dbReference type="NCBI Taxonomy" id="418985"/>
    <lineage>
        <taxon>Eukaryota</taxon>
        <taxon>Metazoa</taxon>
        <taxon>Ecdysozoa</taxon>
        <taxon>Arthropoda</taxon>
        <taxon>Chelicerata</taxon>
        <taxon>Arachnida</taxon>
        <taxon>Acari</taxon>
        <taxon>Parasitiformes</taxon>
        <taxon>Mesostigmata</taxon>
        <taxon>Gamasina</taxon>
        <taxon>Dermanyssoidea</taxon>
        <taxon>Laelapidae</taxon>
        <taxon>Tropilaelaps</taxon>
    </lineage>
</organism>
<sequence length="225" mass="25380">MLIDEHFVARPVCAESLAQQPRYDVRRPRKWVKVGRYFELRSQSRPALEERSVQTRQLLIRRNSDFNNKYTLRTILGQDVFRAEEATTLCARDCCGPDRAFHMNIVDLHGRPVIALERPPWLNVCCCCPLLTVCQQSSPIVRTSMASFEEPHSLTASPSPSGDNIHVTVSAFLSRQRTPNSTGTRERNAASVVSSRVDGPFSAIYNQQKRTRPAHRGPAHRGPAT</sequence>
<feature type="compositionally biased region" description="Polar residues" evidence="3">
    <location>
        <begin position="174"/>
        <end position="183"/>
    </location>
</feature>
<keyword evidence="2" id="KW-0106">Calcium</keyword>
<evidence type="ECO:0000313" key="5">
    <source>
        <dbReference type="Proteomes" id="UP000192247"/>
    </source>
</evidence>
<dbReference type="GO" id="GO:0017128">
    <property type="term" value="F:phospholipid scramblase activity"/>
    <property type="evidence" value="ECO:0007669"/>
    <property type="project" value="InterPro"/>
</dbReference>
<dbReference type="InterPro" id="IPR005552">
    <property type="entry name" value="Scramblase"/>
</dbReference>
<comment type="similarity">
    <text evidence="1 2">Belongs to the phospholipid scramblase family.</text>
</comment>